<dbReference type="PANTHER" id="PTHR46982">
    <property type="entry name" value="CITRATE/OXOGLUTARATE CARRIER PROTEIN"/>
    <property type="match status" value="1"/>
</dbReference>
<evidence type="ECO:0008006" key="7">
    <source>
        <dbReference type="Google" id="ProtNLM"/>
    </source>
</evidence>
<name>A0A7S3PVZ8_9STRA</name>
<keyword evidence="2 4" id="KW-0812">Transmembrane</keyword>
<dbReference type="GO" id="GO:0005371">
    <property type="term" value="F:tricarboxylate secondary active transmembrane transporter activity"/>
    <property type="evidence" value="ECO:0007669"/>
    <property type="project" value="TreeGrafter"/>
</dbReference>
<feature type="repeat" description="Solcar" evidence="4">
    <location>
        <begin position="192"/>
        <end position="280"/>
    </location>
</feature>
<evidence type="ECO:0000256" key="2">
    <source>
        <dbReference type="ARBA" id="ARBA00022692"/>
    </source>
</evidence>
<gene>
    <name evidence="6" type="ORF">CDEB00056_LOCUS2164</name>
</gene>
<evidence type="ECO:0000256" key="1">
    <source>
        <dbReference type="ARBA" id="ARBA00004141"/>
    </source>
</evidence>
<dbReference type="EMBL" id="HBIO01003177">
    <property type="protein sequence ID" value="CAE0457323.1"/>
    <property type="molecule type" value="Transcribed_RNA"/>
</dbReference>
<accession>A0A7S3PVZ8</accession>
<dbReference type="GO" id="GO:0006843">
    <property type="term" value="P:mitochondrial citrate transmembrane transport"/>
    <property type="evidence" value="ECO:0007669"/>
    <property type="project" value="TreeGrafter"/>
</dbReference>
<protein>
    <recommendedName>
        <fullName evidence="7">Mitochondrial carrier protein</fullName>
    </recommendedName>
</protein>
<sequence length="371" mass="38832">MVKYLKYTVAALALVLPDSANANPLALSRNAMLSSIKRSRYVSDLSSPSNAFSSPSTNIDEWYEDGCDELLEASTTTTIENSRSINNDVQLCSAAAASAPVNPLIKNLARGAFLRVASDFTGGTALENIKCRVTATGDNAFKSTSAICDAPGGWLNLWSGTPSRTVEGALLGAVFLVASAATKKQVIGMGAGKNLAALAGGVVGGVAQAVIMTPAGMVFTSLNVNKGKPGYENDNAITVSQRIIKEKGFGGMYVGGGPMAIRQASNWASRGLFTELCRTNLNLSRFGLIGEIGSGAIGGIGSCWNTPVETVRVLMQRDVGMGIEPKTFNGYITHEIEEGGVAALFRGVTPRAVQAIWQTVFMVVVPNLLGI</sequence>
<evidence type="ECO:0000256" key="5">
    <source>
        <dbReference type="RuleBase" id="RU000488"/>
    </source>
</evidence>
<dbReference type="Gene3D" id="1.50.40.10">
    <property type="entry name" value="Mitochondrial carrier domain"/>
    <property type="match status" value="1"/>
</dbReference>
<dbReference type="GO" id="GO:0015742">
    <property type="term" value="P:alpha-ketoglutarate transport"/>
    <property type="evidence" value="ECO:0007669"/>
    <property type="project" value="TreeGrafter"/>
</dbReference>
<feature type="repeat" description="Solcar" evidence="4">
    <location>
        <begin position="285"/>
        <end position="371"/>
    </location>
</feature>
<dbReference type="PROSITE" id="PS50920">
    <property type="entry name" value="SOLCAR"/>
    <property type="match status" value="2"/>
</dbReference>
<dbReference type="GO" id="GO:0005739">
    <property type="term" value="C:mitochondrion"/>
    <property type="evidence" value="ECO:0007669"/>
    <property type="project" value="TreeGrafter"/>
</dbReference>
<keyword evidence="3 4" id="KW-0472">Membrane</keyword>
<dbReference type="GO" id="GO:0016020">
    <property type="term" value="C:membrane"/>
    <property type="evidence" value="ECO:0007669"/>
    <property type="project" value="UniProtKB-SubCell"/>
</dbReference>
<organism evidence="6">
    <name type="scientific">Chaetoceros debilis</name>
    <dbReference type="NCBI Taxonomy" id="122233"/>
    <lineage>
        <taxon>Eukaryota</taxon>
        <taxon>Sar</taxon>
        <taxon>Stramenopiles</taxon>
        <taxon>Ochrophyta</taxon>
        <taxon>Bacillariophyta</taxon>
        <taxon>Coscinodiscophyceae</taxon>
        <taxon>Chaetocerotophycidae</taxon>
        <taxon>Chaetocerotales</taxon>
        <taxon>Chaetocerotaceae</taxon>
        <taxon>Chaetoceros</taxon>
    </lineage>
</organism>
<keyword evidence="5" id="KW-0813">Transport</keyword>
<dbReference type="InterPro" id="IPR053017">
    <property type="entry name" value="Mito_Cit/Oxoglu_Carrier"/>
</dbReference>
<evidence type="ECO:0000256" key="4">
    <source>
        <dbReference type="PROSITE-ProRule" id="PRU00282"/>
    </source>
</evidence>
<dbReference type="SUPFAM" id="SSF103506">
    <property type="entry name" value="Mitochondrial carrier"/>
    <property type="match status" value="1"/>
</dbReference>
<dbReference type="AlphaFoldDB" id="A0A7S3PVZ8"/>
<dbReference type="PANTHER" id="PTHR46982:SF1">
    <property type="entry name" value="CITRATE_OXOGLUTARATE CARRIER PROTEIN"/>
    <property type="match status" value="1"/>
</dbReference>
<dbReference type="Pfam" id="PF00153">
    <property type="entry name" value="Mito_carr"/>
    <property type="match status" value="2"/>
</dbReference>
<comment type="subcellular location">
    <subcellularLocation>
        <location evidence="1">Membrane</location>
        <topology evidence="1">Multi-pass membrane protein</topology>
    </subcellularLocation>
</comment>
<evidence type="ECO:0000313" key="6">
    <source>
        <dbReference type="EMBL" id="CAE0457323.1"/>
    </source>
</evidence>
<dbReference type="InterPro" id="IPR018108">
    <property type="entry name" value="MCP_transmembrane"/>
</dbReference>
<proteinExistence type="inferred from homology"/>
<comment type="similarity">
    <text evidence="5">Belongs to the mitochondrial carrier (TC 2.A.29) family.</text>
</comment>
<evidence type="ECO:0000256" key="3">
    <source>
        <dbReference type="ARBA" id="ARBA00023136"/>
    </source>
</evidence>
<dbReference type="InterPro" id="IPR023395">
    <property type="entry name" value="MCP_dom_sf"/>
</dbReference>
<reference evidence="6" key="1">
    <citation type="submission" date="2021-01" db="EMBL/GenBank/DDBJ databases">
        <authorList>
            <person name="Corre E."/>
            <person name="Pelletier E."/>
            <person name="Niang G."/>
            <person name="Scheremetjew M."/>
            <person name="Finn R."/>
            <person name="Kale V."/>
            <person name="Holt S."/>
            <person name="Cochrane G."/>
            <person name="Meng A."/>
            <person name="Brown T."/>
            <person name="Cohen L."/>
        </authorList>
    </citation>
    <scope>NUCLEOTIDE SEQUENCE</scope>
    <source>
        <strain evidence="6">MM31A-1</strain>
    </source>
</reference>